<sequence>MEQQPKHIPFEFTSAWHHAFSGCSRMEGKKKYQSNWKETKTSNRRQLLHAVKSRAVRNARRD</sequence>
<reference evidence="1" key="1">
    <citation type="journal article" date="2023" name="Mol. Ecol. Resour.">
        <title>Chromosome-level genome assembly of a triploid poplar Populus alba 'Berolinensis'.</title>
        <authorList>
            <person name="Chen S."/>
            <person name="Yu Y."/>
            <person name="Wang X."/>
            <person name="Wang S."/>
            <person name="Zhang T."/>
            <person name="Zhou Y."/>
            <person name="He R."/>
            <person name="Meng N."/>
            <person name="Wang Y."/>
            <person name="Liu W."/>
            <person name="Liu Z."/>
            <person name="Liu J."/>
            <person name="Guo Q."/>
            <person name="Huang H."/>
            <person name="Sederoff R.R."/>
            <person name="Wang G."/>
            <person name="Qu G."/>
            <person name="Chen S."/>
        </authorList>
    </citation>
    <scope>NUCLEOTIDE SEQUENCE</scope>
    <source>
        <strain evidence="1">SC-2020</strain>
    </source>
</reference>
<keyword evidence="2" id="KW-1185">Reference proteome</keyword>
<dbReference type="AlphaFoldDB" id="A0AAD6LNS2"/>
<organism evidence="1 2">
    <name type="scientific">Populus alba x Populus x berolinensis</name>
    <dbReference type="NCBI Taxonomy" id="444605"/>
    <lineage>
        <taxon>Eukaryota</taxon>
        <taxon>Viridiplantae</taxon>
        <taxon>Streptophyta</taxon>
        <taxon>Embryophyta</taxon>
        <taxon>Tracheophyta</taxon>
        <taxon>Spermatophyta</taxon>
        <taxon>Magnoliopsida</taxon>
        <taxon>eudicotyledons</taxon>
        <taxon>Gunneridae</taxon>
        <taxon>Pentapetalae</taxon>
        <taxon>rosids</taxon>
        <taxon>fabids</taxon>
        <taxon>Malpighiales</taxon>
        <taxon>Salicaceae</taxon>
        <taxon>Saliceae</taxon>
        <taxon>Populus</taxon>
    </lineage>
</organism>
<protein>
    <submittedName>
        <fullName evidence="1">Uncharacterized protein</fullName>
    </submittedName>
</protein>
<evidence type="ECO:0000313" key="1">
    <source>
        <dbReference type="EMBL" id="KAJ6969839.1"/>
    </source>
</evidence>
<accession>A0AAD6LNS2</accession>
<evidence type="ECO:0000313" key="2">
    <source>
        <dbReference type="Proteomes" id="UP001164929"/>
    </source>
</evidence>
<name>A0AAD6LNS2_9ROSI</name>
<gene>
    <name evidence="1" type="ORF">NC653_034405</name>
</gene>
<dbReference type="PROSITE" id="PS51257">
    <property type="entry name" value="PROKAR_LIPOPROTEIN"/>
    <property type="match status" value="1"/>
</dbReference>
<dbReference type="EMBL" id="JAQIZT010000015">
    <property type="protein sequence ID" value="KAJ6969839.1"/>
    <property type="molecule type" value="Genomic_DNA"/>
</dbReference>
<comment type="caution">
    <text evidence="1">The sequence shown here is derived from an EMBL/GenBank/DDBJ whole genome shotgun (WGS) entry which is preliminary data.</text>
</comment>
<dbReference type="Proteomes" id="UP001164929">
    <property type="component" value="Chromosome 15"/>
</dbReference>
<proteinExistence type="predicted"/>